<dbReference type="AlphaFoldDB" id="A0A7J7CAG5"/>
<evidence type="ECO:0000256" key="3">
    <source>
        <dbReference type="ARBA" id="ARBA00012780"/>
    </source>
</evidence>
<sequence length="358" mass="38391">MIFSLYNSHGFKFHRRGVMDFSLGVKLSLPLQHMENWGGQWKDITCAQGIGVNYGLNGDNLPTPDKVVALLQSRNIEKVRLFDPNPGALKALGGSNIEVVLGVRNEDLQQLAQDSSFATQWVSTNVLPYVPAVKLRYVTAGNEVIPGPMAQYVLAAMQNLNNALKAANVAVPVSTVTHFKIIGKSFPPSSGAFADDSASILAPIVQFLASTHSPFFVNVYPYFAIDGDPSNIPLSYALGNSTTVVVTDGSSQYKTLFEAMIDTVYAALANVGGQNLNVVVSETGWPSGGGGSLATVDNAKTYVNDVVASSSSGTPKRANAVETYLFAIFNEDLKAAGTEQNFGLYHPDMTEVYHVNFP</sequence>
<evidence type="ECO:0000313" key="11">
    <source>
        <dbReference type="Proteomes" id="UP000593562"/>
    </source>
</evidence>
<protein>
    <recommendedName>
        <fullName evidence="3">glucan endo-1,3-beta-D-glucosidase</fullName>
        <ecNumber evidence="3">3.2.1.39</ecNumber>
    </recommendedName>
    <alternativeName>
        <fullName evidence="6">(1-&gt;3)-beta-glucan endohydrolase</fullName>
    </alternativeName>
    <alternativeName>
        <fullName evidence="7">Beta-1,3-endoglucanase</fullName>
    </alternativeName>
</protein>
<evidence type="ECO:0000256" key="7">
    <source>
        <dbReference type="ARBA" id="ARBA00033417"/>
    </source>
</evidence>
<evidence type="ECO:0000256" key="1">
    <source>
        <dbReference type="ARBA" id="ARBA00000382"/>
    </source>
</evidence>
<evidence type="ECO:0000256" key="9">
    <source>
        <dbReference type="RuleBase" id="RU004336"/>
    </source>
</evidence>
<evidence type="ECO:0000256" key="4">
    <source>
        <dbReference type="ARBA" id="ARBA00022801"/>
    </source>
</evidence>
<evidence type="ECO:0000256" key="8">
    <source>
        <dbReference type="RuleBase" id="RU004335"/>
    </source>
</evidence>
<evidence type="ECO:0000313" key="10">
    <source>
        <dbReference type="EMBL" id="KAF5731164.1"/>
    </source>
</evidence>
<keyword evidence="5 9" id="KW-0326">Glycosidase</keyword>
<dbReference type="Gene3D" id="3.20.20.80">
    <property type="entry name" value="Glycosidases"/>
    <property type="match status" value="1"/>
</dbReference>
<evidence type="ECO:0000256" key="6">
    <source>
        <dbReference type="ARBA" id="ARBA00033335"/>
    </source>
</evidence>
<dbReference type="Proteomes" id="UP000593562">
    <property type="component" value="Unassembled WGS sequence"/>
</dbReference>
<reference evidence="10 11" key="1">
    <citation type="journal article" date="2020" name="Nat. Commun.">
        <title>Genome of Tripterygium wilfordii and identification of cytochrome P450 involved in triptolide biosynthesis.</title>
        <authorList>
            <person name="Tu L."/>
            <person name="Su P."/>
            <person name="Zhang Z."/>
            <person name="Gao L."/>
            <person name="Wang J."/>
            <person name="Hu T."/>
            <person name="Zhou J."/>
            <person name="Zhang Y."/>
            <person name="Zhao Y."/>
            <person name="Liu Y."/>
            <person name="Song Y."/>
            <person name="Tong Y."/>
            <person name="Lu Y."/>
            <person name="Yang J."/>
            <person name="Xu C."/>
            <person name="Jia M."/>
            <person name="Peters R.J."/>
            <person name="Huang L."/>
            <person name="Gao W."/>
        </authorList>
    </citation>
    <scope>NUCLEOTIDE SEQUENCE [LARGE SCALE GENOMIC DNA]</scope>
    <source>
        <strain evidence="11">cv. XIE 37</strain>
        <tissue evidence="10">Leaf</tissue>
    </source>
</reference>
<dbReference type="EC" id="3.2.1.39" evidence="3"/>
<evidence type="ECO:0000256" key="2">
    <source>
        <dbReference type="ARBA" id="ARBA00008773"/>
    </source>
</evidence>
<dbReference type="EMBL" id="JAAARO010000019">
    <property type="protein sequence ID" value="KAF5731164.1"/>
    <property type="molecule type" value="Genomic_DNA"/>
</dbReference>
<dbReference type="FunFam" id="3.20.20.80:FF:000010">
    <property type="entry name" value="glucan endo-1,3-beta-glucosidase, basic"/>
    <property type="match status" value="1"/>
</dbReference>
<accession>A0A7J7CAG5</accession>
<dbReference type="Pfam" id="PF00332">
    <property type="entry name" value="Glyco_hydro_17"/>
    <property type="match status" value="1"/>
</dbReference>
<dbReference type="InterPro" id="IPR044965">
    <property type="entry name" value="Glyco_hydro_17_plant"/>
</dbReference>
<gene>
    <name evidence="10" type="ORF">HS088_TW19G00769</name>
</gene>
<keyword evidence="4 9" id="KW-0378">Hydrolase</keyword>
<comment type="catalytic activity">
    <reaction evidence="1">
        <text>Hydrolysis of (1-&gt;3)-beta-D-glucosidic linkages in (1-&gt;3)-beta-D-glucans.</text>
        <dbReference type="EC" id="3.2.1.39"/>
    </reaction>
</comment>
<dbReference type="InterPro" id="IPR017853">
    <property type="entry name" value="GH"/>
</dbReference>
<dbReference type="SUPFAM" id="SSF51445">
    <property type="entry name" value="(Trans)glycosidases"/>
    <property type="match status" value="1"/>
</dbReference>
<comment type="caution">
    <text evidence="10">The sequence shown here is derived from an EMBL/GenBank/DDBJ whole genome shotgun (WGS) entry which is preliminary data.</text>
</comment>
<organism evidence="10 11">
    <name type="scientific">Tripterygium wilfordii</name>
    <name type="common">Thunder God vine</name>
    <dbReference type="NCBI Taxonomy" id="458696"/>
    <lineage>
        <taxon>Eukaryota</taxon>
        <taxon>Viridiplantae</taxon>
        <taxon>Streptophyta</taxon>
        <taxon>Embryophyta</taxon>
        <taxon>Tracheophyta</taxon>
        <taxon>Spermatophyta</taxon>
        <taxon>Magnoliopsida</taxon>
        <taxon>eudicotyledons</taxon>
        <taxon>Gunneridae</taxon>
        <taxon>Pentapetalae</taxon>
        <taxon>rosids</taxon>
        <taxon>fabids</taxon>
        <taxon>Celastrales</taxon>
        <taxon>Celastraceae</taxon>
        <taxon>Tripterygium</taxon>
    </lineage>
</organism>
<keyword evidence="11" id="KW-1185">Reference proteome</keyword>
<name>A0A7J7CAG5_TRIWF</name>
<comment type="similarity">
    <text evidence="2 8">Belongs to the glycosyl hydrolase 17 family.</text>
</comment>
<proteinExistence type="inferred from homology"/>
<evidence type="ECO:0000256" key="5">
    <source>
        <dbReference type="ARBA" id="ARBA00023295"/>
    </source>
</evidence>
<dbReference type="PANTHER" id="PTHR32227">
    <property type="entry name" value="GLUCAN ENDO-1,3-BETA-GLUCOSIDASE BG1-RELATED-RELATED"/>
    <property type="match status" value="1"/>
</dbReference>
<dbReference type="GO" id="GO:0042973">
    <property type="term" value="F:glucan endo-1,3-beta-D-glucosidase activity"/>
    <property type="evidence" value="ECO:0007669"/>
    <property type="project" value="UniProtKB-EC"/>
</dbReference>
<dbReference type="InParanoid" id="A0A7J7CAG5"/>
<dbReference type="GO" id="GO:0005975">
    <property type="term" value="P:carbohydrate metabolic process"/>
    <property type="evidence" value="ECO:0007669"/>
    <property type="project" value="InterPro"/>
</dbReference>
<dbReference type="PROSITE" id="PS00587">
    <property type="entry name" value="GLYCOSYL_HYDROL_F17"/>
    <property type="match status" value="1"/>
</dbReference>
<dbReference type="InterPro" id="IPR000490">
    <property type="entry name" value="Glyco_hydro_17"/>
</dbReference>